<dbReference type="OrthoDB" id="1708534at2759"/>
<dbReference type="SUPFAM" id="SSF51338">
    <property type="entry name" value="Composite domain of metallo-dependent hydrolases"/>
    <property type="match status" value="1"/>
</dbReference>
<dbReference type="AlphaFoldDB" id="A0A4Y7PK16"/>
<accession>A0A4Y7PK16</accession>
<dbReference type="Gene3D" id="2.30.40.10">
    <property type="entry name" value="Urease, subunit C, domain 1"/>
    <property type="match status" value="1"/>
</dbReference>
<dbReference type="GO" id="GO:0016810">
    <property type="term" value="F:hydrolase activity, acting on carbon-nitrogen (but not peptide) bonds"/>
    <property type="evidence" value="ECO:0007669"/>
    <property type="project" value="InterPro"/>
</dbReference>
<evidence type="ECO:0000313" key="4">
    <source>
        <dbReference type="EMBL" id="TDL15428.1"/>
    </source>
</evidence>
<organism evidence="4 5">
    <name type="scientific">Rickenella mellea</name>
    <dbReference type="NCBI Taxonomy" id="50990"/>
    <lineage>
        <taxon>Eukaryota</taxon>
        <taxon>Fungi</taxon>
        <taxon>Dikarya</taxon>
        <taxon>Basidiomycota</taxon>
        <taxon>Agaricomycotina</taxon>
        <taxon>Agaricomycetes</taxon>
        <taxon>Hymenochaetales</taxon>
        <taxon>Rickenellaceae</taxon>
        <taxon>Rickenella</taxon>
    </lineage>
</organism>
<keyword evidence="1" id="KW-0479">Metal-binding</keyword>
<feature type="domain" description="Urease alpha-subunit N-terminal" evidence="3">
    <location>
        <begin position="22"/>
        <end position="74"/>
    </location>
</feature>
<evidence type="ECO:0000259" key="3">
    <source>
        <dbReference type="Pfam" id="PF00449"/>
    </source>
</evidence>
<dbReference type="PANTHER" id="PTHR33569">
    <property type="entry name" value="UREASE"/>
    <property type="match status" value="1"/>
</dbReference>
<dbReference type="InterPro" id="IPR011059">
    <property type="entry name" value="Metal-dep_hydrolase_composite"/>
</dbReference>
<dbReference type="EMBL" id="ML170275">
    <property type="protein sequence ID" value="TDL15428.1"/>
    <property type="molecule type" value="Genomic_DNA"/>
</dbReference>
<evidence type="ECO:0000256" key="1">
    <source>
        <dbReference type="ARBA" id="ARBA00022723"/>
    </source>
</evidence>
<proteinExistence type="predicted"/>
<protein>
    <recommendedName>
        <fullName evidence="3">Urease alpha-subunit N-terminal domain-containing protein</fullName>
    </recommendedName>
</protein>
<dbReference type="Proteomes" id="UP000294933">
    <property type="component" value="Unassembled WGS sequence"/>
</dbReference>
<evidence type="ECO:0000256" key="2">
    <source>
        <dbReference type="ARBA" id="ARBA00022801"/>
    </source>
</evidence>
<dbReference type="InterPro" id="IPR050069">
    <property type="entry name" value="Urease_subunit"/>
</dbReference>
<name>A0A4Y7PK16_9AGAM</name>
<dbReference type="InterPro" id="IPR011612">
    <property type="entry name" value="Urease_alpha_N_dom"/>
</dbReference>
<dbReference type="VEuPathDB" id="FungiDB:BD410DRAFT_845177"/>
<dbReference type="STRING" id="50990.A0A4Y7PK16"/>
<evidence type="ECO:0000313" key="5">
    <source>
        <dbReference type="Proteomes" id="UP000294933"/>
    </source>
</evidence>
<dbReference type="PANTHER" id="PTHR33569:SF1">
    <property type="entry name" value="UREASE"/>
    <property type="match status" value="1"/>
</dbReference>
<keyword evidence="5" id="KW-1185">Reference proteome</keyword>
<keyword evidence="2" id="KW-0378">Hydrolase</keyword>
<sequence>METKSSLVGVNRFARECVRRRISERLDLVITNALIIDWSGIYKADIASISKNGNPDIMFSVLSSLILGSATEFIAGEKLFITAGAINTHIH</sequence>
<gene>
    <name evidence="4" type="ORF">BD410DRAFT_845177</name>
</gene>
<reference evidence="4 5" key="1">
    <citation type="submission" date="2018-06" db="EMBL/GenBank/DDBJ databases">
        <title>A transcriptomic atlas of mushroom development highlights an independent origin of complex multicellularity.</title>
        <authorList>
            <consortium name="DOE Joint Genome Institute"/>
            <person name="Krizsan K."/>
            <person name="Almasi E."/>
            <person name="Merenyi Z."/>
            <person name="Sahu N."/>
            <person name="Viragh M."/>
            <person name="Koszo T."/>
            <person name="Mondo S."/>
            <person name="Kiss B."/>
            <person name="Balint B."/>
            <person name="Kues U."/>
            <person name="Barry K."/>
            <person name="Hegedus J.C."/>
            <person name="Henrissat B."/>
            <person name="Johnson J."/>
            <person name="Lipzen A."/>
            <person name="Ohm R."/>
            <person name="Nagy I."/>
            <person name="Pangilinan J."/>
            <person name="Yan J."/>
            <person name="Xiong Y."/>
            <person name="Grigoriev I.V."/>
            <person name="Hibbett D.S."/>
            <person name="Nagy L.G."/>
        </authorList>
    </citation>
    <scope>NUCLEOTIDE SEQUENCE [LARGE SCALE GENOMIC DNA]</scope>
    <source>
        <strain evidence="4 5">SZMC22713</strain>
    </source>
</reference>
<dbReference type="Pfam" id="PF00449">
    <property type="entry name" value="Urease_alpha"/>
    <property type="match status" value="1"/>
</dbReference>
<dbReference type="GO" id="GO:0046872">
    <property type="term" value="F:metal ion binding"/>
    <property type="evidence" value="ECO:0007669"/>
    <property type="project" value="UniProtKB-KW"/>
</dbReference>